<gene>
    <name evidence="5" type="ORF">D9R14_15430</name>
</gene>
<dbReference type="Gene3D" id="3.30.465.10">
    <property type="match status" value="1"/>
</dbReference>
<dbReference type="Gene3D" id="3.30.390.50">
    <property type="entry name" value="CO dehydrogenase flavoprotein, C-terminal domain"/>
    <property type="match status" value="1"/>
</dbReference>
<evidence type="ECO:0000313" key="5">
    <source>
        <dbReference type="EMBL" id="RLP76206.1"/>
    </source>
</evidence>
<dbReference type="InterPro" id="IPR016167">
    <property type="entry name" value="FAD-bd_PCMH_sub1"/>
</dbReference>
<dbReference type="InterPro" id="IPR016166">
    <property type="entry name" value="FAD-bd_PCMH"/>
</dbReference>
<evidence type="ECO:0000256" key="2">
    <source>
        <dbReference type="ARBA" id="ARBA00022827"/>
    </source>
</evidence>
<reference evidence="5 6" key="1">
    <citation type="submission" date="2018-10" db="EMBL/GenBank/DDBJ databases">
        <title>Xanthobacter tagetidis genome sequencing and assembly.</title>
        <authorList>
            <person name="Maclea K.S."/>
            <person name="Goen A.E."/>
            <person name="Fatima S.A."/>
        </authorList>
    </citation>
    <scope>NUCLEOTIDE SEQUENCE [LARGE SCALE GENOMIC DNA]</scope>
    <source>
        <strain evidence="5 6">ATCC 700314</strain>
    </source>
</reference>
<dbReference type="Pfam" id="PF00941">
    <property type="entry name" value="FAD_binding_5"/>
    <property type="match status" value="1"/>
</dbReference>
<dbReference type="InterPro" id="IPR051312">
    <property type="entry name" value="Diverse_Substr_Oxidored"/>
</dbReference>
<dbReference type="InterPro" id="IPR002346">
    <property type="entry name" value="Mopterin_DH_FAD-bd"/>
</dbReference>
<dbReference type="SUPFAM" id="SSF56176">
    <property type="entry name" value="FAD-binding/transporter-associated domain-like"/>
    <property type="match status" value="1"/>
</dbReference>
<dbReference type="GO" id="GO:0016491">
    <property type="term" value="F:oxidoreductase activity"/>
    <property type="evidence" value="ECO:0007669"/>
    <property type="project" value="UniProtKB-KW"/>
</dbReference>
<protein>
    <submittedName>
        <fullName evidence="5">Carbon monoxide dehydrogenase</fullName>
    </submittedName>
</protein>
<dbReference type="InterPro" id="IPR036318">
    <property type="entry name" value="FAD-bd_PCMH-like_sf"/>
</dbReference>
<dbReference type="PROSITE" id="PS51387">
    <property type="entry name" value="FAD_PCMH"/>
    <property type="match status" value="1"/>
</dbReference>
<evidence type="ECO:0000256" key="3">
    <source>
        <dbReference type="ARBA" id="ARBA00023002"/>
    </source>
</evidence>
<keyword evidence="2" id="KW-0274">FAD</keyword>
<dbReference type="AlphaFoldDB" id="A0A3L7A799"/>
<dbReference type="GO" id="GO:0071949">
    <property type="term" value="F:FAD binding"/>
    <property type="evidence" value="ECO:0007669"/>
    <property type="project" value="InterPro"/>
</dbReference>
<comment type="caution">
    <text evidence="5">The sequence shown here is derived from an EMBL/GenBank/DDBJ whole genome shotgun (WGS) entry which is preliminary data.</text>
</comment>
<dbReference type="InterPro" id="IPR016169">
    <property type="entry name" value="FAD-bd_PCMH_sub2"/>
</dbReference>
<dbReference type="InterPro" id="IPR005107">
    <property type="entry name" value="CO_DH_flav_C"/>
</dbReference>
<proteinExistence type="predicted"/>
<accession>A0A3L7A799</accession>
<dbReference type="Gene3D" id="3.30.43.10">
    <property type="entry name" value="Uridine Diphospho-n-acetylenolpyruvylglucosamine Reductase, domain 2"/>
    <property type="match status" value="1"/>
</dbReference>
<keyword evidence="6" id="KW-1185">Reference proteome</keyword>
<dbReference type="Pfam" id="PF03450">
    <property type="entry name" value="CO_deh_flav_C"/>
    <property type="match status" value="1"/>
</dbReference>
<dbReference type="Proteomes" id="UP000269692">
    <property type="component" value="Unassembled WGS sequence"/>
</dbReference>
<evidence type="ECO:0000259" key="4">
    <source>
        <dbReference type="PROSITE" id="PS51387"/>
    </source>
</evidence>
<dbReference type="OrthoDB" id="9793944at2"/>
<keyword evidence="1" id="KW-0285">Flavoprotein</keyword>
<dbReference type="RefSeq" id="WP_121624237.1">
    <property type="nucleotide sequence ID" value="NZ_JACIIW010000002.1"/>
</dbReference>
<dbReference type="SUPFAM" id="SSF55447">
    <property type="entry name" value="CO dehydrogenase flavoprotein C-terminal domain-like"/>
    <property type="match status" value="1"/>
</dbReference>
<dbReference type="PANTHER" id="PTHR42659:SF2">
    <property type="entry name" value="XANTHINE DEHYDROGENASE SUBUNIT C-RELATED"/>
    <property type="match status" value="1"/>
</dbReference>
<feature type="domain" description="FAD-binding PCMH-type" evidence="4">
    <location>
        <begin position="1"/>
        <end position="177"/>
    </location>
</feature>
<sequence length="275" mass="29634">MKPRPFTYLRPDTVAEAAEALSEWKEAARVMAGGQTLIAMLNLRLVDCEAIVDISRVPELSAITRTKTHLEIGAAVTQNRVLSRPELAQEVPLLAKALPWVGHFQTRNKGTVCGSIAHADPSSELPLSLALLGGEVVLRSTRGTRVLKAAEFQRGLLSTAREPDELVTAVRFPLGAKGEGTGFREVARRHGDFAIVSLAARARADAIDLGIGGVADRPAVRTIPRADLSRLDDIVDALAAELGGFEDIHATARYRRDLVRRLARPVIDEALSCSA</sequence>
<dbReference type="PANTHER" id="PTHR42659">
    <property type="entry name" value="XANTHINE DEHYDROGENASE SUBUNIT C-RELATED"/>
    <property type="match status" value="1"/>
</dbReference>
<dbReference type="InterPro" id="IPR036683">
    <property type="entry name" value="CO_DH_flav_C_dom_sf"/>
</dbReference>
<dbReference type="EMBL" id="RCTF01000013">
    <property type="protein sequence ID" value="RLP76206.1"/>
    <property type="molecule type" value="Genomic_DNA"/>
</dbReference>
<dbReference type="SMART" id="SM01092">
    <property type="entry name" value="CO_deh_flav_C"/>
    <property type="match status" value="1"/>
</dbReference>
<keyword evidence="3" id="KW-0560">Oxidoreductase</keyword>
<organism evidence="5 6">
    <name type="scientific">Xanthobacter tagetidis</name>
    <dbReference type="NCBI Taxonomy" id="60216"/>
    <lineage>
        <taxon>Bacteria</taxon>
        <taxon>Pseudomonadati</taxon>
        <taxon>Pseudomonadota</taxon>
        <taxon>Alphaproteobacteria</taxon>
        <taxon>Hyphomicrobiales</taxon>
        <taxon>Xanthobacteraceae</taxon>
        <taxon>Xanthobacter</taxon>
    </lineage>
</organism>
<evidence type="ECO:0000313" key="6">
    <source>
        <dbReference type="Proteomes" id="UP000269692"/>
    </source>
</evidence>
<evidence type="ECO:0000256" key="1">
    <source>
        <dbReference type="ARBA" id="ARBA00022630"/>
    </source>
</evidence>
<name>A0A3L7A799_9HYPH</name>